<dbReference type="InterPro" id="IPR011010">
    <property type="entry name" value="DNA_brk_join_enz"/>
</dbReference>
<dbReference type="PROSITE" id="PS51900">
    <property type="entry name" value="CB"/>
    <property type="match status" value="1"/>
</dbReference>
<dbReference type="EMBL" id="CP015507">
    <property type="protein sequence ID" value="AND43119.1"/>
    <property type="molecule type" value="Genomic_DNA"/>
</dbReference>
<dbReference type="Proteomes" id="UP000077856">
    <property type="component" value="Plasmid pBO1"/>
</dbReference>
<dbReference type="Gene3D" id="1.10.150.130">
    <property type="match status" value="1"/>
</dbReference>
<evidence type="ECO:0000256" key="1">
    <source>
        <dbReference type="ARBA" id="ARBA00023125"/>
    </source>
</evidence>
<name>A0A160MI37_9BACI</name>
<feature type="domain" description="Core-binding (CB)" evidence="3">
    <location>
        <begin position="1"/>
        <end position="84"/>
    </location>
</feature>
<dbReference type="KEGG" id="bon:A361_28555"/>
<dbReference type="InterPro" id="IPR004107">
    <property type="entry name" value="Integrase_SAM-like_N"/>
</dbReference>
<dbReference type="RefSeq" id="WP_019379635.1">
    <property type="nucleotide sequence ID" value="NZ_CP015507.1"/>
</dbReference>
<dbReference type="eggNOG" id="COG4974">
    <property type="taxonomic scope" value="Bacteria"/>
</dbReference>
<evidence type="ECO:0000256" key="2">
    <source>
        <dbReference type="PROSITE-ProRule" id="PRU01248"/>
    </source>
</evidence>
<evidence type="ECO:0000313" key="4">
    <source>
        <dbReference type="EMBL" id="AND43119.1"/>
    </source>
</evidence>
<proteinExistence type="predicted"/>
<dbReference type="GO" id="GO:0003677">
    <property type="term" value="F:DNA binding"/>
    <property type="evidence" value="ECO:0007669"/>
    <property type="project" value="UniProtKB-UniRule"/>
</dbReference>
<organism evidence="4 5">
    <name type="scientific">Cytobacillus oceanisediminis 2691</name>
    <dbReference type="NCBI Taxonomy" id="1196031"/>
    <lineage>
        <taxon>Bacteria</taxon>
        <taxon>Bacillati</taxon>
        <taxon>Bacillota</taxon>
        <taxon>Bacilli</taxon>
        <taxon>Bacillales</taxon>
        <taxon>Bacillaceae</taxon>
        <taxon>Cytobacillus</taxon>
    </lineage>
</organism>
<evidence type="ECO:0000259" key="3">
    <source>
        <dbReference type="PROSITE" id="PS51900"/>
    </source>
</evidence>
<dbReference type="SUPFAM" id="SSF56349">
    <property type="entry name" value="DNA breaking-rejoining enzymes"/>
    <property type="match status" value="1"/>
</dbReference>
<dbReference type="InterPro" id="IPR010998">
    <property type="entry name" value="Integrase_recombinase_N"/>
</dbReference>
<protein>
    <submittedName>
        <fullName evidence="4">Integrase</fullName>
    </submittedName>
</protein>
<reference evidence="4 5" key="1">
    <citation type="submission" date="2016-04" db="EMBL/GenBank/DDBJ databases">
        <title>Complete genome sequence of Bacillus oceanisediminis strain 2691.</title>
        <authorList>
            <person name="Jeong H."/>
            <person name="Kim H.J."/>
            <person name="Lee D.-W."/>
        </authorList>
    </citation>
    <scope>NUCLEOTIDE SEQUENCE [LARGE SCALE GENOMIC DNA]</scope>
    <source>
        <strain evidence="4 5">2691</strain>
        <plasmid evidence="5">pbo1</plasmid>
    </source>
</reference>
<dbReference type="AlphaFoldDB" id="A0A160MI37"/>
<dbReference type="InterPro" id="IPR044068">
    <property type="entry name" value="CB"/>
</dbReference>
<accession>A0A160MI37</accession>
<evidence type="ECO:0000313" key="5">
    <source>
        <dbReference type="Proteomes" id="UP000077856"/>
    </source>
</evidence>
<sequence>MPYGFIKHIENKGYSEETVNSYEKVINQFFAFIKDKYPENKEPFQITSSDIIKYLEYQRDIREKSISTINKELAILKTMFNYFWETDKVPLSVDPAVKIKRFVVKEKPTVHIQFHEILKVLDLVLLNDEYSPLRKVLFLLATKGLKMAEFGFTKDKVKDNANKDIVEIQLKNRTITLQGSEVAYFHEYFYSTFFNGSEYVFTTKHHGENVTGPIQVMSMQSHLRAISRDYLPEGSPALTLTIIRRAIAFDLYSKKVPIQLIAAELGIEENTASYYLKQIVEGTYTQKELE</sequence>
<gene>
    <name evidence="4" type="ORF">A361_28555</name>
</gene>
<keyword evidence="1 2" id="KW-0238">DNA-binding</keyword>
<geneLocation type="plasmid" evidence="5">
    <name>pbo1</name>
</geneLocation>
<dbReference type="Pfam" id="PF13495">
    <property type="entry name" value="Phage_int_SAM_4"/>
    <property type="match status" value="1"/>
</dbReference>
<keyword evidence="4" id="KW-0614">Plasmid</keyword>
<dbReference type="GO" id="GO:0015074">
    <property type="term" value="P:DNA integration"/>
    <property type="evidence" value="ECO:0007669"/>
    <property type="project" value="InterPro"/>
</dbReference>